<proteinExistence type="predicted"/>
<evidence type="ECO:0000313" key="3">
    <source>
        <dbReference type="EMBL" id="KAA5499918.1"/>
    </source>
</evidence>
<reference evidence="3 4" key="1">
    <citation type="journal article" date="2019" name="Nat. Med.">
        <title>A library of human gut bacterial isolates paired with longitudinal multiomics data enables mechanistic microbiome research.</title>
        <authorList>
            <person name="Poyet M."/>
            <person name="Groussin M."/>
            <person name="Gibbons S.M."/>
            <person name="Avila-Pacheco J."/>
            <person name="Jiang X."/>
            <person name="Kearney S.M."/>
            <person name="Perrotta A.R."/>
            <person name="Berdy B."/>
            <person name="Zhao S."/>
            <person name="Lieberman T.D."/>
            <person name="Swanson P.K."/>
            <person name="Smith M."/>
            <person name="Roesemann S."/>
            <person name="Alexander J.E."/>
            <person name="Rich S.A."/>
            <person name="Livny J."/>
            <person name="Vlamakis H."/>
            <person name="Clish C."/>
            <person name="Bullock K."/>
            <person name="Deik A."/>
            <person name="Scott J."/>
            <person name="Pierce K.A."/>
            <person name="Xavier R.J."/>
            <person name="Alm E.J."/>
        </authorList>
    </citation>
    <scope>NUCLEOTIDE SEQUENCE [LARGE SCALE GENOMIC DNA]</scope>
    <source>
        <strain evidence="3 4">BIOML-A19</strain>
    </source>
</reference>
<evidence type="ECO:0008006" key="5">
    <source>
        <dbReference type="Google" id="ProtNLM"/>
    </source>
</evidence>
<evidence type="ECO:0000259" key="2">
    <source>
        <dbReference type="Pfam" id="PF21957"/>
    </source>
</evidence>
<accession>A0A9P4A7H4</accession>
<dbReference type="Proteomes" id="UP000368418">
    <property type="component" value="Unassembled WGS sequence"/>
</dbReference>
<dbReference type="EMBL" id="VVYD01000006">
    <property type="protein sequence ID" value="KAA5499918.1"/>
    <property type="molecule type" value="Genomic_DNA"/>
</dbReference>
<comment type="caution">
    <text evidence="3">The sequence shown here is derived from an EMBL/GenBank/DDBJ whole genome shotgun (WGS) entry which is preliminary data.</text>
</comment>
<protein>
    <recommendedName>
        <fullName evidence="5">Toprim domain-containing protein</fullName>
    </recommendedName>
</protein>
<dbReference type="NCBIfam" id="NF040506">
    <property type="entry name" value="PG0870_Nterm"/>
    <property type="match status" value="1"/>
</dbReference>
<feature type="domain" description="Zinc beta-ribbon finger putative" evidence="2">
    <location>
        <begin position="4"/>
        <end position="68"/>
    </location>
</feature>
<organism evidence="3 4">
    <name type="scientific">Bacteroides caccae</name>
    <dbReference type="NCBI Taxonomy" id="47678"/>
    <lineage>
        <taxon>Bacteria</taxon>
        <taxon>Pseudomonadati</taxon>
        <taxon>Bacteroidota</taxon>
        <taxon>Bacteroidia</taxon>
        <taxon>Bacteroidales</taxon>
        <taxon>Bacteroidaceae</taxon>
        <taxon>Bacteroides</taxon>
    </lineage>
</organism>
<dbReference type="Pfam" id="PF19898">
    <property type="entry name" value="DUF6371"/>
    <property type="match status" value="1"/>
</dbReference>
<dbReference type="AlphaFoldDB" id="A0A9P4A7H4"/>
<evidence type="ECO:0000259" key="1">
    <source>
        <dbReference type="Pfam" id="PF19898"/>
    </source>
</evidence>
<name>A0A9P4A7H4_9BACE</name>
<dbReference type="Pfam" id="PF21957">
    <property type="entry name" value="Zn_ribbon_16"/>
    <property type="match status" value="1"/>
</dbReference>
<dbReference type="InterPro" id="IPR045951">
    <property type="entry name" value="DUF6371"/>
</dbReference>
<dbReference type="InterPro" id="IPR047731">
    <property type="entry name" value="Zinc_ribbon_put"/>
</dbReference>
<dbReference type="RefSeq" id="WP_149882704.1">
    <property type="nucleotide sequence ID" value="NZ_CACRTB010000023.1"/>
</dbReference>
<feature type="domain" description="DUF6371" evidence="1">
    <location>
        <begin position="111"/>
        <end position="261"/>
    </location>
</feature>
<gene>
    <name evidence="3" type="ORF">F2Y31_09265</name>
</gene>
<sequence>MEQYRFHLEKYHTGCKKLCPQCGCKACFTRYVDSKREIKFPDYVGRCDHEQSCGYHFTPRGYFQENPEILNAMMKEKQDTIQISLAPRQEPQPSFIDYAIMEQTLSHYDINPLYTFLARCIGKEDTDRLCRLYRIGTSRKWGGAAVFWQVDCSGRVHTGKIMPYDATTGKRVKHPQPHVCWVHTEMRQKDYNLRLCFFGEHLLPLYPDRKVFVVESEKTAAIASHFMPDVLWIATGGKNGCFNERTISALTGRDVVLIPDLGATQEWQARLPMLGKVCRSASVNDVLEAMATDEQRSQGLDIADFLLMEDTPQMILQKMIDRNPALQTLIDELDLQIVEEP</sequence>
<evidence type="ECO:0000313" key="4">
    <source>
        <dbReference type="Proteomes" id="UP000368418"/>
    </source>
</evidence>